<comment type="caution">
    <text evidence="8">The sequence shown here is derived from an EMBL/GenBank/DDBJ whole genome shotgun (WGS) entry which is preliminary data.</text>
</comment>
<name>A0A7W7YGT1_9BACT</name>
<dbReference type="PANTHER" id="PTHR33546:SF1">
    <property type="entry name" value="LARGE, MULTIFUNCTIONAL SECRETED PROTEIN"/>
    <property type="match status" value="1"/>
</dbReference>
<evidence type="ECO:0000256" key="6">
    <source>
        <dbReference type="SAM" id="SignalP"/>
    </source>
</evidence>
<feature type="compositionally biased region" description="Low complexity" evidence="5">
    <location>
        <begin position="253"/>
        <end position="265"/>
    </location>
</feature>
<evidence type="ECO:0000256" key="4">
    <source>
        <dbReference type="PROSITE-ProRule" id="PRU00433"/>
    </source>
</evidence>
<dbReference type="Proteomes" id="UP000534294">
    <property type="component" value="Unassembled WGS sequence"/>
</dbReference>
<dbReference type="NCBIfam" id="TIGR02603">
    <property type="entry name" value="CxxCH_TIGR02603"/>
    <property type="match status" value="1"/>
</dbReference>
<dbReference type="Pfam" id="PF06283">
    <property type="entry name" value="ThuA"/>
    <property type="match status" value="2"/>
</dbReference>
<keyword evidence="6" id="KW-0732">Signal</keyword>
<dbReference type="SUPFAM" id="SSF50952">
    <property type="entry name" value="Soluble quinoprotein glucose dehydrogenase"/>
    <property type="match status" value="1"/>
</dbReference>
<feature type="region of interest" description="Disordered" evidence="5">
    <location>
        <begin position="1400"/>
        <end position="1430"/>
    </location>
</feature>
<feature type="domain" description="Cytochrome c" evidence="7">
    <location>
        <begin position="1067"/>
        <end position="1198"/>
    </location>
</feature>
<keyword evidence="1 4" id="KW-0349">Heme</keyword>
<sequence>MKRLILAAAFLSSFSLSQIASAAEPLRVFIRAGKKSHAPGAHDFPQFLKDWVPLLNERGAKADGGLEFPTKEQLDKTDVLILHAQEAGNIKIGEERKNLMEFLKRGGGLVVIHAAAVSRDHDWFKTIIGGSWNFSRTKWLEAPMSLYFTDHENPITKDISNFDLDDEIYYDMDMLPEAKILAAAYTPKAADTGGKGNKEAQQRAAEAVAKKKAVNIYDIQPQMWTYERRSDSLVASAGVGDGEPSEKSGGGAASTSQTSGEGTASTTTYRAFTCIPGHWYKNFSHVGIKAAILRGIAWAGKRENVDEFCKPDELGDALRYAEGGVPRPQEMPKQLEIHPEFDLTLVAAEPLINKPMNIDWDEKGRLWVVETPEYPNGLRQANVDAWKDSGSIKPGQYEREPLDRVSILSDSDGDGVMDKKTVFADKIELATSSVFYKNGIIVCAAPDIWFFEDTDGDDKADKRTKIYTNLGNRDTHAVINNMRWGMDGWVYATHGYSSTEDAKSGDGSKGFGPIGAGVVRFKPDGSAIEQYASRGGNTWGLDITTDGQVFYTQPTSGNHFIHVVLPEYVLAKGKLPGVVGTNAMLPKEPTYPAMHWEQQAYVQIDQVGSYTAAAGCAIYEGGAWPQKWNYGYFTTEPTLNIVSHFMVEPDGVTYKAKREPGREQTEFIRSSNLWFRPIEVRVGPDGALYVVDFCNQAIIHNDTRGPTHGPANAAVRPDRDHYYGRIWKVQHKEAKAPAATAYRNKPESKGAQGSQALRAYEAAKQAANADKIIQDFAAAQDDWTRSALIAAAADKPAEVIAAALSSSSPESLSNFVSALLPAALPANAEKLITACANADAKADPVKNAILRGIAISMNEAPAMSPALREALKKLLTGSSVDVAGAVLPLIGKWDKNGSLGQMVKQRISSIVAQVKDTSVSHGTRQSLAKQLIPALEIDPQAISAVSVVMNDPDGDVNGKRQIIQQLGELSGGEVAITLVKAYETVPNELRSELFDQLVKRPEATGALLDAVKVGSIDRAIFAPGDVARLRSHPNKQIAKRANDLFKINNAAKDAIIAKLIPEVEKPGNVVNGKMLFSAACAVCHKLGDIGVAVGPPLDGMGAHGPAELLVHIVDPNREVDPSFWAFNITTKKGEALQGVITSENTATVTLATQVGKREVAKADIDKRENTRRSLMPEGLDALGPEALRDILAFICGDASKHYRILNLAEAYTADSREGVFAGPAANQGQVRLAKLGNVQVNRVPFFIQDAAKSATGANLIVLKGGPPKSQSATFPAKVEVPIHVATKRLQLLSGIAGWGFPAVKNEVPVLKATVLYDSGEKEEFTFLNGVHFSDYVRNVEVPGSNFVEGITQGQQMRLISMDLTKRGVAKTLLLESPERNPTAPVIVAITADIEGKGLAPANASAGRKDNAQVEPKEGGKGDGPLVPATPPQWEAGKTKVLVIGGGSSHNFATFFGSTDVATLKTAGFSVHYTEDRDQAASELAQADVAVISVNRKFFDTAAYRKALMDFAAAGKGIIMLHPGTWYGFTGWPELNAQIVGGGSRGHDKIHPFEVKTVKEHPIMEGVPASFTVEDELYYMNAEPEKIPAGTAAIEVLAETSPSNKFNKPHPSIWITQHASAKVVGIALGHDQRVHDMEAFQILLTNAVKWASGK</sequence>
<evidence type="ECO:0000259" key="7">
    <source>
        <dbReference type="PROSITE" id="PS51007"/>
    </source>
</evidence>
<evidence type="ECO:0000256" key="3">
    <source>
        <dbReference type="ARBA" id="ARBA00023004"/>
    </source>
</evidence>
<keyword evidence="2 4" id="KW-0479">Metal-binding</keyword>
<dbReference type="PANTHER" id="PTHR33546">
    <property type="entry name" value="LARGE, MULTIFUNCTIONAL SECRETED PROTEIN-RELATED"/>
    <property type="match status" value="1"/>
</dbReference>
<dbReference type="GO" id="GO:0020037">
    <property type="term" value="F:heme binding"/>
    <property type="evidence" value="ECO:0007669"/>
    <property type="project" value="InterPro"/>
</dbReference>
<feature type="region of interest" description="Disordered" evidence="5">
    <location>
        <begin position="235"/>
        <end position="265"/>
    </location>
</feature>
<dbReference type="InterPro" id="IPR055557">
    <property type="entry name" value="DUF7133"/>
</dbReference>
<dbReference type="Gene3D" id="1.10.760.10">
    <property type="entry name" value="Cytochrome c-like domain"/>
    <property type="match status" value="1"/>
</dbReference>
<dbReference type="InterPro" id="IPR013428">
    <property type="entry name" value="Membrane-bound_put_N"/>
</dbReference>
<gene>
    <name evidence="8" type="ORF">HNQ64_000106</name>
</gene>
<dbReference type="PROSITE" id="PS51007">
    <property type="entry name" value="CYTC"/>
    <property type="match status" value="1"/>
</dbReference>
<dbReference type="SUPFAM" id="SSF46626">
    <property type="entry name" value="Cytochrome c"/>
    <property type="match status" value="1"/>
</dbReference>
<dbReference type="RefSeq" id="WP_184204328.1">
    <property type="nucleotide sequence ID" value="NZ_JACHIF010000001.1"/>
</dbReference>
<evidence type="ECO:0000313" key="8">
    <source>
        <dbReference type="EMBL" id="MBB5035872.1"/>
    </source>
</evidence>
<dbReference type="InterPro" id="IPR011041">
    <property type="entry name" value="Quinoprot_gluc/sorb_DH_b-prop"/>
</dbReference>
<keyword evidence="3 4" id="KW-0408">Iron</keyword>
<evidence type="ECO:0000256" key="5">
    <source>
        <dbReference type="SAM" id="MobiDB-lite"/>
    </source>
</evidence>
<protein>
    <submittedName>
        <fullName evidence="8">Putative membrane-bound dehydrogenase-like protein</fullName>
    </submittedName>
</protein>
<reference evidence="8 9" key="1">
    <citation type="submission" date="2020-08" db="EMBL/GenBank/DDBJ databases">
        <title>Genomic Encyclopedia of Type Strains, Phase IV (KMG-IV): sequencing the most valuable type-strain genomes for metagenomic binning, comparative biology and taxonomic classification.</title>
        <authorList>
            <person name="Goeker M."/>
        </authorList>
    </citation>
    <scope>NUCLEOTIDE SEQUENCE [LARGE SCALE GENOMIC DNA]</scope>
    <source>
        <strain evidence="8 9">DSM 12251</strain>
    </source>
</reference>
<dbReference type="InterPro" id="IPR009056">
    <property type="entry name" value="Cyt_c-like_dom"/>
</dbReference>
<feature type="chain" id="PRO_5030590318" evidence="6">
    <location>
        <begin position="23"/>
        <end position="1653"/>
    </location>
</feature>
<evidence type="ECO:0000313" key="9">
    <source>
        <dbReference type="Proteomes" id="UP000534294"/>
    </source>
</evidence>
<dbReference type="EMBL" id="JACHIF010000001">
    <property type="protein sequence ID" value="MBB5035872.1"/>
    <property type="molecule type" value="Genomic_DNA"/>
</dbReference>
<dbReference type="InterPro" id="IPR029010">
    <property type="entry name" value="ThuA-like"/>
</dbReference>
<dbReference type="InterPro" id="IPR011042">
    <property type="entry name" value="6-blade_b-propeller_TolB-like"/>
</dbReference>
<dbReference type="InterPro" id="IPR013427">
    <property type="entry name" value="Haem-bd_dom_put"/>
</dbReference>
<feature type="compositionally biased region" description="Basic and acidic residues" evidence="5">
    <location>
        <begin position="1406"/>
        <end position="1420"/>
    </location>
</feature>
<dbReference type="Gene3D" id="3.40.50.880">
    <property type="match status" value="2"/>
</dbReference>
<dbReference type="Pfam" id="PF23500">
    <property type="entry name" value="DUF7133"/>
    <property type="match status" value="1"/>
</dbReference>
<dbReference type="Pfam" id="PF00034">
    <property type="entry name" value="Cytochrom_C"/>
    <property type="match status" value="1"/>
</dbReference>
<dbReference type="SUPFAM" id="SSF52317">
    <property type="entry name" value="Class I glutamine amidotransferase-like"/>
    <property type="match status" value="2"/>
</dbReference>
<dbReference type="GO" id="GO:0046872">
    <property type="term" value="F:metal ion binding"/>
    <property type="evidence" value="ECO:0007669"/>
    <property type="project" value="UniProtKB-KW"/>
</dbReference>
<organism evidence="8 9">
    <name type="scientific">Prosthecobacter dejongeii</name>
    <dbReference type="NCBI Taxonomy" id="48465"/>
    <lineage>
        <taxon>Bacteria</taxon>
        <taxon>Pseudomonadati</taxon>
        <taxon>Verrucomicrobiota</taxon>
        <taxon>Verrucomicrobiia</taxon>
        <taxon>Verrucomicrobiales</taxon>
        <taxon>Verrucomicrobiaceae</taxon>
        <taxon>Prosthecobacter</taxon>
    </lineage>
</organism>
<keyword evidence="9" id="KW-1185">Reference proteome</keyword>
<accession>A0A7W7YGT1</accession>
<dbReference type="NCBIfam" id="TIGR02604">
    <property type="entry name" value="Piru_Ver_Nterm"/>
    <property type="match status" value="1"/>
</dbReference>
<feature type="signal peptide" evidence="6">
    <location>
        <begin position="1"/>
        <end position="22"/>
    </location>
</feature>
<dbReference type="GO" id="GO:0009055">
    <property type="term" value="F:electron transfer activity"/>
    <property type="evidence" value="ECO:0007669"/>
    <property type="project" value="InterPro"/>
</dbReference>
<dbReference type="InterPro" id="IPR036909">
    <property type="entry name" value="Cyt_c-like_dom_sf"/>
</dbReference>
<dbReference type="InterPro" id="IPR029062">
    <property type="entry name" value="Class_I_gatase-like"/>
</dbReference>
<proteinExistence type="predicted"/>
<dbReference type="Gene3D" id="2.120.10.30">
    <property type="entry name" value="TolB, C-terminal domain"/>
    <property type="match status" value="1"/>
</dbReference>
<evidence type="ECO:0000256" key="1">
    <source>
        <dbReference type="ARBA" id="ARBA00022617"/>
    </source>
</evidence>
<evidence type="ECO:0000256" key="2">
    <source>
        <dbReference type="ARBA" id="ARBA00022723"/>
    </source>
</evidence>